<name>A0A2P2PAW0_RHIMU</name>
<protein>
    <submittedName>
        <fullName evidence="1">Uncharacterized protein</fullName>
    </submittedName>
</protein>
<organism evidence="1">
    <name type="scientific">Rhizophora mucronata</name>
    <name type="common">Asiatic mangrove</name>
    <dbReference type="NCBI Taxonomy" id="61149"/>
    <lineage>
        <taxon>Eukaryota</taxon>
        <taxon>Viridiplantae</taxon>
        <taxon>Streptophyta</taxon>
        <taxon>Embryophyta</taxon>
        <taxon>Tracheophyta</taxon>
        <taxon>Spermatophyta</taxon>
        <taxon>Magnoliopsida</taxon>
        <taxon>eudicotyledons</taxon>
        <taxon>Gunneridae</taxon>
        <taxon>Pentapetalae</taxon>
        <taxon>rosids</taxon>
        <taxon>fabids</taxon>
        <taxon>Malpighiales</taxon>
        <taxon>Rhizophoraceae</taxon>
        <taxon>Rhizophora</taxon>
    </lineage>
</organism>
<dbReference type="AlphaFoldDB" id="A0A2P2PAW0"/>
<dbReference type="EMBL" id="GGEC01071335">
    <property type="protein sequence ID" value="MBX51819.1"/>
    <property type="molecule type" value="Transcribed_RNA"/>
</dbReference>
<sequence>MYMGATAATCCKEAKFDLEIIMF</sequence>
<proteinExistence type="predicted"/>
<evidence type="ECO:0000313" key="1">
    <source>
        <dbReference type="EMBL" id="MBX51819.1"/>
    </source>
</evidence>
<reference evidence="1" key="1">
    <citation type="submission" date="2018-02" db="EMBL/GenBank/DDBJ databases">
        <title>Rhizophora mucronata_Transcriptome.</title>
        <authorList>
            <person name="Meera S.P."/>
            <person name="Sreeshan A."/>
            <person name="Augustine A."/>
        </authorList>
    </citation>
    <scope>NUCLEOTIDE SEQUENCE</scope>
    <source>
        <tissue evidence="1">Leaf</tissue>
    </source>
</reference>
<accession>A0A2P2PAW0</accession>